<feature type="region of interest" description="Disordered" evidence="1">
    <location>
        <begin position="1"/>
        <end position="35"/>
    </location>
</feature>
<organism evidence="3 4">
    <name type="scientific">Laribacter hongkongensis</name>
    <dbReference type="NCBI Taxonomy" id="168471"/>
    <lineage>
        <taxon>Bacteria</taxon>
        <taxon>Pseudomonadati</taxon>
        <taxon>Pseudomonadota</taxon>
        <taxon>Betaproteobacteria</taxon>
        <taxon>Neisseriales</taxon>
        <taxon>Aquaspirillaceae</taxon>
        <taxon>Laribacter</taxon>
    </lineage>
</organism>
<dbReference type="InterPro" id="IPR010985">
    <property type="entry name" value="Ribbon_hlx_hlx"/>
</dbReference>
<evidence type="ECO:0000313" key="3">
    <source>
        <dbReference type="EMBL" id="MCG9027361.1"/>
    </source>
</evidence>
<sequence>MTPNADVFINAAPDGTVSRAPATPARARKRTMKGNKEQISLTISVELVDRLDAMAAKVGQTRAALINMAIYQLLDRGMTIEP</sequence>
<accession>A0ABD4SXJ5</accession>
<evidence type="ECO:0000256" key="1">
    <source>
        <dbReference type="SAM" id="MobiDB-lite"/>
    </source>
</evidence>
<dbReference type="Proteomes" id="UP001200247">
    <property type="component" value="Unassembled WGS sequence"/>
</dbReference>
<evidence type="ECO:0000259" key="2">
    <source>
        <dbReference type="Pfam" id="PF01402"/>
    </source>
</evidence>
<dbReference type="InterPro" id="IPR002145">
    <property type="entry name" value="CopG"/>
</dbReference>
<dbReference type="SUPFAM" id="SSF47598">
    <property type="entry name" value="Ribbon-helix-helix"/>
    <property type="match status" value="1"/>
</dbReference>
<proteinExistence type="predicted"/>
<comment type="caution">
    <text evidence="3">The sequence shown here is derived from an EMBL/GenBank/DDBJ whole genome shotgun (WGS) entry which is preliminary data.</text>
</comment>
<name>A0ABD4SXJ5_9NEIS</name>
<protein>
    <submittedName>
        <fullName evidence="3">Ribbon-helix-helix domain-containing protein</fullName>
    </submittedName>
</protein>
<dbReference type="EMBL" id="JAJAXM010000054">
    <property type="protein sequence ID" value="MCG9027361.1"/>
    <property type="molecule type" value="Genomic_DNA"/>
</dbReference>
<evidence type="ECO:0000313" key="4">
    <source>
        <dbReference type="Proteomes" id="UP001200247"/>
    </source>
</evidence>
<dbReference type="AlphaFoldDB" id="A0ABD4SXJ5"/>
<gene>
    <name evidence="3" type="ORF">LH440_15960</name>
</gene>
<dbReference type="Pfam" id="PF01402">
    <property type="entry name" value="RHH_1"/>
    <property type="match status" value="1"/>
</dbReference>
<dbReference type="RefSeq" id="WP_239894645.1">
    <property type="nucleotide sequence ID" value="NZ_JAJAXH010000056.1"/>
</dbReference>
<feature type="domain" description="Ribbon-helix-helix protein CopG" evidence="2">
    <location>
        <begin position="38"/>
        <end position="76"/>
    </location>
</feature>
<reference evidence="3 4" key="1">
    <citation type="submission" date="2021-10" db="EMBL/GenBank/DDBJ databases">
        <title>Whole-genome sequencing analysis of Laribacter hongkongensis: virulence gene profiles, carbohydrate-active enzyme prediction, and antimicrobial resistance characterization.</title>
        <authorList>
            <person name="Yuan P."/>
            <person name="Zhan Y."/>
            <person name="Chen D."/>
        </authorList>
    </citation>
    <scope>NUCLEOTIDE SEQUENCE [LARGE SCALE GENOMIC DNA]</scope>
    <source>
        <strain evidence="3 4">W67</strain>
    </source>
</reference>